<proteinExistence type="predicted"/>
<protein>
    <recommendedName>
        <fullName evidence="4">MATH domain-containing protein</fullName>
    </recommendedName>
</protein>
<feature type="compositionally biased region" description="Acidic residues" evidence="1">
    <location>
        <begin position="623"/>
        <end position="660"/>
    </location>
</feature>
<feature type="region of interest" description="Disordered" evidence="1">
    <location>
        <begin position="740"/>
        <end position="768"/>
    </location>
</feature>
<dbReference type="EMBL" id="JBJJXI010000019">
    <property type="protein sequence ID" value="KAL3406473.1"/>
    <property type="molecule type" value="Genomic_DNA"/>
</dbReference>
<dbReference type="InterPro" id="IPR008974">
    <property type="entry name" value="TRAF-like"/>
</dbReference>
<feature type="compositionally biased region" description="Polar residues" evidence="1">
    <location>
        <begin position="556"/>
        <end position="567"/>
    </location>
</feature>
<evidence type="ECO:0000256" key="1">
    <source>
        <dbReference type="SAM" id="MobiDB-lite"/>
    </source>
</evidence>
<organism evidence="2 3">
    <name type="scientific">Trichogramma kaykai</name>
    <dbReference type="NCBI Taxonomy" id="54128"/>
    <lineage>
        <taxon>Eukaryota</taxon>
        <taxon>Metazoa</taxon>
        <taxon>Ecdysozoa</taxon>
        <taxon>Arthropoda</taxon>
        <taxon>Hexapoda</taxon>
        <taxon>Insecta</taxon>
        <taxon>Pterygota</taxon>
        <taxon>Neoptera</taxon>
        <taxon>Endopterygota</taxon>
        <taxon>Hymenoptera</taxon>
        <taxon>Apocrita</taxon>
        <taxon>Proctotrupomorpha</taxon>
        <taxon>Chalcidoidea</taxon>
        <taxon>Trichogrammatidae</taxon>
        <taxon>Trichogramma</taxon>
    </lineage>
</organism>
<dbReference type="SUPFAM" id="SSF49599">
    <property type="entry name" value="TRAF domain-like"/>
    <property type="match status" value="2"/>
</dbReference>
<keyword evidence="3" id="KW-1185">Reference proteome</keyword>
<sequence length="768" mass="85782">MSVNETTYYTKINKEEYVFTWVISDWPSEPSTMKESRISSPSFNVGSNKQFEFYLQLLERPGSQFCSYDGSWGDLKLCCSMRNTELPCKYKISVIKDQQIFITHTGDFTIGSPNLCVIFKLNAEESKKFVSSNGYTKLSNDNKIIGYTKINKESYAFTWVISDYLLVLEVEEGKMESPIFDIGNDHQAQFQFKLNKRKDAAADKVFLYLLCVKTNAKMKSSYKISVMRGDVAVHRAMDGHTFHGSGLKKIFDVDTCAMNEFCSSAGTVTIHCQLTIATESRQNSLNNETVKANEVPKPKSVDDELRDELRGYTKINKESYDFTWVISDYLLVLEVEEGKIESPIFDIGNDHQAQFQFKLNKRKDAAADKVFLYLLCVKTNAKMKSSYKISVMRDDESVHRAIDGHTFHGSSLKKIFDIDTRVMNEFCSSAGTVTIRCQLTIATGNAQNSLNNETAEEDEVAELEFDEDAYFHEVIAIVAPGRSSSEVLIGEVDIPMRDDNDIDGESSEETFSKKCIVRNKAYSHSQTIPSFDLNSHCLCVAGEVYCWWQTAQRSSSSDAPLTLSTESPPAPSTRKATTKNNDAWIDEDDDQDYSGSVSEQPQEAYQSAQQQQLQNINHPTDSSMEDEVNDDDDDDDEDDQDDAEEDDSYEPDDVDEDEEDEAKKDDKAKAAVASSPEVENSTAAAASTTAKTPATCLVMGRTYRAGEVLPHTTGNCVECSCGQQGRIECAPHDCVGLRPQRPGGGGGGSSNDLELFDLDRDPGIYESF</sequence>
<feature type="compositionally biased region" description="Low complexity" evidence="1">
    <location>
        <begin position="598"/>
        <end position="614"/>
    </location>
</feature>
<dbReference type="AlphaFoldDB" id="A0ABD2XN56"/>
<gene>
    <name evidence="2" type="ORF">TKK_001790</name>
</gene>
<evidence type="ECO:0000313" key="2">
    <source>
        <dbReference type="EMBL" id="KAL3406473.1"/>
    </source>
</evidence>
<comment type="caution">
    <text evidence="2">The sequence shown here is derived from an EMBL/GenBank/DDBJ whole genome shotgun (WGS) entry which is preliminary data.</text>
</comment>
<feature type="region of interest" description="Disordered" evidence="1">
    <location>
        <begin position="556"/>
        <end position="690"/>
    </location>
</feature>
<reference evidence="2 3" key="1">
    <citation type="journal article" date="2024" name="bioRxiv">
        <title>A reference genome for Trichogramma kaykai: A tiny desert-dwelling parasitoid wasp with competing sex-ratio distorters.</title>
        <authorList>
            <person name="Culotta J."/>
            <person name="Lindsey A.R."/>
        </authorList>
    </citation>
    <scope>NUCLEOTIDE SEQUENCE [LARGE SCALE GENOMIC DNA]</scope>
    <source>
        <strain evidence="2 3">KSX58</strain>
    </source>
</reference>
<evidence type="ECO:0008006" key="4">
    <source>
        <dbReference type="Google" id="ProtNLM"/>
    </source>
</evidence>
<accession>A0ABD2XN56</accession>
<evidence type="ECO:0000313" key="3">
    <source>
        <dbReference type="Proteomes" id="UP001627154"/>
    </source>
</evidence>
<dbReference type="Gene3D" id="2.60.210.10">
    <property type="entry name" value="Apoptosis, Tumor Necrosis Factor Receptor Associated Protein 2, Chain A"/>
    <property type="match status" value="2"/>
</dbReference>
<feature type="compositionally biased region" description="Basic and acidic residues" evidence="1">
    <location>
        <begin position="757"/>
        <end position="768"/>
    </location>
</feature>
<name>A0ABD2XN56_9HYME</name>
<dbReference type="Proteomes" id="UP001627154">
    <property type="component" value="Unassembled WGS sequence"/>
</dbReference>